<proteinExistence type="predicted"/>
<dbReference type="PANTHER" id="PTHR33642:SF4">
    <property type="entry name" value="COX1_OXI3 INTRON 1 PROTEIN-RELATED"/>
    <property type="match status" value="1"/>
</dbReference>
<dbReference type="PANTHER" id="PTHR33642">
    <property type="entry name" value="COX1/OXI3 INTRON 1 PROTEIN-RELATED"/>
    <property type="match status" value="1"/>
</dbReference>
<dbReference type="GO" id="GO:0005739">
    <property type="term" value="C:mitochondrion"/>
    <property type="evidence" value="ECO:0007669"/>
    <property type="project" value="TreeGrafter"/>
</dbReference>
<sequence>MGRQVCENRFDIEACCVTMMPSRKKGESLVLPNLKLKVLIEAIRMVLEILYDERFVTFSYGWRVCMGRHTAIRYLKNSVENPSWWFSVTFDRERFDDRHVNKLCLFIEEKTKDDSLIGLIKRLFECEVVGIELGGCYLGRGFPQESGLCSILINIYFNGFDKEIQDMRLQKNQENPKFKSEQLVWMSGLFYKPVKMYVVRALGMASDAYSRRFLSLRHIRDQLPQELVNAYDKFQEQVDKYLSPVQARKALEKEEKRVEEEEEWKYAKCMVEDMMRLCMKVDAPIELVRKAVKMAGFTNNMGCPRPIKLLIALEDTDIIKWYAAIKHYTKDLKVSDFNGNEEVYFPTEREVKMMGDQNLSDPRPVDGALSLALIRLASDEPSCSCISYFCDRMDTFYYRVRLLQNHLTVNPSVEDKWVPGMGVIHESLNRKCLPLCSHHLNDLYMGNITLQDIDCTAFVDVD</sequence>
<keyword evidence="2" id="KW-1185">Reference proteome</keyword>
<organism evidence="1 2">
    <name type="scientific">Quercus lobata</name>
    <name type="common">Valley oak</name>
    <dbReference type="NCBI Taxonomy" id="97700"/>
    <lineage>
        <taxon>Eukaryota</taxon>
        <taxon>Viridiplantae</taxon>
        <taxon>Streptophyta</taxon>
        <taxon>Embryophyta</taxon>
        <taxon>Tracheophyta</taxon>
        <taxon>Spermatophyta</taxon>
        <taxon>Magnoliopsida</taxon>
        <taxon>eudicotyledons</taxon>
        <taxon>Gunneridae</taxon>
        <taxon>Pentapetalae</taxon>
        <taxon>rosids</taxon>
        <taxon>fabids</taxon>
        <taxon>Fagales</taxon>
        <taxon>Fagaceae</taxon>
        <taxon>Quercus</taxon>
    </lineage>
</organism>
<dbReference type="EMBL" id="LRBV02000003">
    <property type="status" value="NOT_ANNOTATED_CDS"/>
    <property type="molecule type" value="Genomic_DNA"/>
</dbReference>
<reference evidence="1 2" key="1">
    <citation type="journal article" date="2016" name="G3 (Bethesda)">
        <title>First Draft Assembly and Annotation of the Genome of a California Endemic Oak Quercus lobata Nee (Fagaceae).</title>
        <authorList>
            <person name="Sork V.L."/>
            <person name="Fitz-Gibbon S.T."/>
            <person name="Puiu D."/>
            <person name="Crepeau M."/>
            <person name="Gugger P.F."/>
            <person name="Sherman R."/>
            <person name="Stevens K."/>
            <person name="Langley C.H."/>
            <person name="Pellegrini M."/>
            <person name="Salzberg S.L."/>
        </authorList>
    </citation>
    <scope>NUCLEOTIDE SEQUENCE [LARGE SCALE GENOMIC DNA]</scope>
    <source>
        <strain evidence="1 2">cv. SW786</strain>
    </source>
</reference>
<protein>
    <submittedName>
        <fullName evidence="1">Uncharacterized protein</fullName>
    </submittedName>
</protein>
<dbReference type="EnsemblPlants" id="QL03p003473:mrna">
    <property type="protein sequence ID" value="QL03p003473:mrna"/>
    <property type="gene ID" value="QL03p003473"/>
</dbReference>
<evidence type="ECO:0000313" key="2">
    <source>
        <dbReference type="Proteomes" id="UP000594261"/>
    </source>
</evidence>
<dbReference type="PROSITE" id="PS00086">
    <property type="entry name" value="CYTOCHROME_P450"/>
    <property type="match status" value="1"/>
</dbReference>
<dbReference type="GO" id="GO:0090615">
    <property type="term" value="P:mitochondrial mRNA processing"/>
    <property type="evidence" value="ECO:0007669"/>
    <property type="project" value="TreeGrafter"/>
</dbReference>
<dbReference type="Proteomes" id="UP000594261">
    <property type="component" value="Chromosome 3"/>
</dbReference>
<evidence type="ECO:0000313" key="1">
    <source>
        <dbReference type="EnsemblPlants" id="QL03p003473:mrna"/>
    </source>
</evidence>
<dbReference type="GO" id="GO:0016705">
    <property type="term" value="F:oxidoreductase activity, acting on paired donors, with incorporation or reduction of molecular oxygen"/>
    <property type="evidence" value="ECO:0007669"/>
    <property type="project" value="InterPro"/>
</dbReference>
<dbReference type="Gramene" id="QL03p003473:mrna">
    <property type="protein sequence ID" value="QL03p003473:mrna"/>
    <property type="gene ID" value="QL03p003473"/>
</dbReference>
<reference evidence="1" key="2">
    <citation type="submission" date="2021-01" db="UniProtKB">
        <authorList>
            <consortium name="EnsemblPlants"/>
        </authorList>
    </citation>
    <scope>IDENTIFICATION</scope>
</reference>
<dbReference type="GO" id="GO:0005506">
    <property type="term" value="F:iron ion binding"/>
    <property type="evidence" value="ECO:0007669"/>
    <property type="project" value="InterPro"/>
</dbReference>
<dbReference type="InterPro" id="IPR017972">
    <property type="entry name" value="Cyt_P450_CS"/>
</dbReference>
<dbReference type="GO" id="GO:0006315">
    <property type="term" value="P:homing of group II introns"/>
    <property type="evidence" value="ECO:0007669"/>
    <property type="project" value="TreeGrafter"/>
</dbReference>
<dbReference type="GO" id="GO:0003964">
    <property type="term" value="F:RNA-directed DNA polymerase activity"/>
    <property type="evidence" value="ECO:0007669"/>
    <property type="project" value="TreeGrafter"/>
</dbReference>
<dbReference type="InParanoid" id="A0A7N2L479"/>
<dbReference type="AlphaFoldDB" id="A0A7N2L479"/>
<dbReference type="OMA" id="LGSACCC"/>
<name>A0A7N2L479_QUELO</name>
<accession>A0A7N2L479</accession>